<dbReference type="HOGENOM" id="CLU_1348772_0_0_1"/>
<dbReference type="AlphaFoldDB" id="M2R3N1"/>
<dbReference type="Proteomes" id="UP000016930">
    <property type="component" value="Unassembled WGS sequence"/>
</dbReference>
<protein>
    <submittedName>
        <fullName evidence="2">Uncharacterized protein</fullName>
    </submittedName>
</protein>
<keyword evidence="3" id="KW-1185">Reference proteome</keyword>
<name>M2R3N1_CERS8</name>
<accession>M2R3N1</accession>
<sequence>MRGAPRAAREAARAGDGKRSGRRRRRRARLRTHKGKQDLRPATHTPCTGYELLARALPSAAERNQAESDEKARHTSRRIACLERTAGIVGHDELGGFDEMRVEWKEAGQRGDCAMQEDGVGKPEDDQRVGRDGRIISGCTFSSRFREAGRAAARTPALLFQKPRRVHASTSASLPPAHPMPFVSIRSVLATGSSGGAVRADTS</sequence>
<gene>
    <name evidence="2" type="ORF">CERSUDRAFT_93177</name>
</gene>
<reference evidence="2 3" key="1">
    <citation type="journal article" date="2012" name="Proc. Natl. Acad. Sci. U.S.A.">
        <title>Comparative genomics of Ceriporiopsis subvermispora and Phanerochaete chrysosporium provide insight into selective ligninolysis.</title>
        <authorList>
            <person name="Fernandez-Fueyo E."/>
            <person name="Ruiz-Duenas F.J."/>
            <person name="Ferreira P."/>
            <person name="Floudas D."/>
            <person name="Hibbett D.S."/>
            <person name="Canessa P."/>
            <person name="Larrondo L.F."/>
            <person name="James T.Y."/>
            <person name="Seelenfreund D."/>
            <person name="Lobos S."/>
            <person name="Polanco R."/>
            <person name="Tello M."/>
            <person name="Honda Y."/>
            <person name="Watanabe T."/>
            <person name="Watanabe T."/>
            <person name="Ryu J.S."/>
            <person name="Kubicek C.P."/>
            <person name="Schmoll M."/>
            <person name="Gaskell J."/>
            <person name="Hammel K.E."/>
            <person name="St John F.J."/>
            <person name="Vanden Wymelenberg A."/>
            <person name="Sabat G."/>
            <person name="Splinter BonDurant S."/>
            <person name="Syed K."/>
            <person name="Yadav J.S."/>
            <person name="Doddapaneni H."/>
            <person name="Subramanian V."/>
            <person name="Lavin J.L."/>
            <person name="Oguiza J.A."/>
            <person name="Perez G."/>
            <person name="Pisabarro A.G."/>
            <person name="Ramirez L."/>
            <person name="Santoyo F."/>
            <person name="Master E."/>
            <person name="Coutinho P.M."/>
            <person name="Henrissat B."/>
            <person name="Lombard V."/>
            <person name="Magnuson J.K."/>
            <person name="Kuees U."/>
            <person name="Hori C."/>
            <person name="Igarashi K."/>
            <person name="Samejima M."/>
            <person name="Held B.W."/>
            <person name="Barry K.W."/>
            <person name="LaButti K.M."/>
            <person name="Lapidus A."/>
            <person name="Lindquist E.A."/>
            <person name="Lucas S.M."/>
            <person name="Riley R."/>
            <person name="Salamov A.A."/>
            <person name="Hoffmeister D."/>
            <person name="Schwenk D."/>
            <person name="Hadar Y."/>
            <person name="Yarden O."/>
            <person name="de Vries R.P."/>
            <person name="Wiebenga A."/>
            <person name="Stenlid J."/>
            <person name="Eastwood D."/>
            <person name="Grigoriev I.V."/>
            <person name="Berka R.M."/>
            <person name="Blanchette R.A."/>
            <person name="Kersten P."/>
            <person name="Martinez A.T."/>
            <person name="Vicuna R."/>
            <person name="Cullen D."/>
        </authorList>
    </citation>
    <scope>NUCLEOTIDE SEQUENCE [LARGE SCALE GENOMIC DNA]</scope>
    <source>
        <strain evidence="2 3">B</strain>
    </source>
</reference>
<organism evidence="2 3">
    <name type="scientific">Ceriporiopsis subvermispora (strain B)</name>
    <name type="common">White-rot fungus</name>
    <name type="synonym">Gelatoporia subvermispora</name>
    <dbReference type="NCBI Taxonomy" id="914234"/>
    <lineage>
        <taxon>Eukaryota</taxon>
        <taxon>Fungi</taxon>
        <taxon>Dikarya</taxon>
        <taxon>Basidiomycota</taxon>
        <taxon>Agaricomycotina</taxon>
        <taxon>Agaricomycetes</taxon>
        <taxon>Polyporales</taxon>
        <taxon>Gelatoporiaceae</taxon>
        <taxon>Gelatoporia</taxon>
    </lineage>
</organism>
<evidence type="ECO:0000256" key="1">
    <source>
        <dbReference type="SAM" id="MobiDB-lite"/>
    </source>
</evidence>
<feature type="region of interest" description="Disordered" evidence="1">
    <location>
        <begin position="1"/>
        <end position="46"/>
    </location>
</feature>
<feature type="compositionally biased region" description="Basic and acidic residues" evidence="1">
    <location>
        <begin position="7"/>
        <end position="19"/>
    </location>
</feature>
<feature type="compositionally biased region" description="Basic residues" evidence="1">
    <location>
        <begin position="20"/>
        <end position="34"/>
    </location>
</feature>
<evidence type="ECO:0000313" key="3">
    <source>
        <dbReference type="Proteomes" id="UP000016930"/>
    </source>
</evidence>
<dbReference type="EMBL" id="KB445794">
    <property type="protein sequence ID" value="EMD39135.1"/>
    <property type="molecule type" value="Genomic_DNA"/>
</dbReference>
<evidence type="ECO:0000313" key="2">
    <source>
        <dbReference type="EMBL" id="EMD39135.1"/>
    </source>
</evidence>
<proteinExistence type="predicted"/>